<dbReference type="PANTHER" id="PTHR24034:SF89">
    <property type="entry name" value="COMPLEMENT COMPONENT C1Q RECEPTOR"/>
    <property type="match status" value="1"/>
</dbReference>
<dbReference type="OrthoDB" id="2015116at2759"/>
<feature type="region of interest" description="Disordered" evidence="5">
    <location>
        <begin position="119"/>
        <end position="142"/>
    </location>
</feature>
<dbReference type="EMBL" id="QKKF02015211">
    <property type="protein sequence ID" value="RZF42344.1"/>
    <property type="molecule type" value="Genomic_DNA"/>
</dbReference>
<dbReference type="InterPro" id="IPR000152">
    <property type="entry name" value="EGF-type_Asp/Asn_hydroxyl_site"/>
</dbReference>
<reference evidence="9 10" key="1">
    <citation type="journal article" date="2017" name="Gigascience">
        <title>Genome sequence of the small brown planthopper, Laodelphax striatellus.</title>
        <authorList>
            <person name="Zhu J."/>
            <person name="Jiang F."/>
            <person name="Wang X."/>
            <person name="Yang P."/>
            <person name="Bao Y."/>
            <person name="Zhao W."/>
            <person name="Wang W."/>
            <person name="Lu H."/>
            <person name="Wang Q."/>
            <person name="Cui N."/>
            <person name="Li J."/>
            <person name="Chen X."/>
            <person name="Luo L."/>
            <person name="Yu J."/>
            <person name="Kang L."/>
            <person name="Cui F."/>
        </authorList>
    </citation>
    <scope>NUCLEOTIDE SEQUENCE [LARGE SCALE GENOMIC DNA]</scope>
    <source>
        <strain evidence="9">Lst14</strain>
    </source>
</reference>
<dbReference type="GO" id="GO:0005509">
    <property type="term" value="F:calcium ion binding"/>
    <property type="evidence" value="ECO:0007669"/>
    <property type="project" value="InterPro"/>
</dbReference>
<dbReference type="InterPro" id="IPR009030">
    <property type="entry name" value="Growth_fac_rcpt_cys_sf"/>
</dbReference>
<evidence type="ECO:0000256" key="3">
    <source>
        <dbReference type="ARBA" id="ARBA00023157"/>
    </source>
</evidence>
<dbReference type="PANTHER" id="PTHR24034">
    <property type="entry name" value="EGF-LIKE DOMAIN-CONTAINING PROTEIN"/>
    <property type="match status" value="1"/>
</dbReference>
<feature type="region of interest" description="Disordered" evidence="5">
    <location>
        <begin position="916"/>
        <end position="935"/>
    </location>
</feature>
<dbReference type="PROSITE" id="PS00010">
    <property type="entry name" value="ASX_HYDROXYL"/>
    <property type="match status" value="1"/>
</dbReference>
<dbReference type="PROSITE" id="PS01187">
    <property type="entry name" value="EGF_CA"/>
    <property type="match status" value="1"/>
</dbReference>
<keyword evidence="1 4" id="KW-0245">EGF-like domain</keyword>
<dbReference type="PROSITE" id="PS00022">
    <property type="entry name" value="EGF_1"/>
    <property type="match status" value="1"/>
</dbReference>
<dbReference type="SMART" id="SM00179">
    <property type="entry name" value="EGF_CA"/>
    <property type="match status" value="1"/>
</dbReference>
<evidence type="ECO:0000256" key="4">
    <source>
        <dbReference type="PROSITE-ProRule" id="PRU00076"/>
    </source>
</evidence>
<dbReference type="InterPro" id="IPR000742">
    <property type="entry name" value="EGF"/>
</dbReference>
<comment type="caution">
    <text evidence="4">Lacks conserved residue(s) required for the propagation of feature annotation.</text>
</comment>
<organism evidence="9 10">
    <name type="scientific">Laodelphax striatellus</name>
    <name type="common">Small brown planthopper</name>
    <name type="synonym">Delphax striatella</name>
    <dbReference type="NCBI Taxonomy" id="195883"/>
    <lineage>
        <taxon>Eukaryota</taxon>
        <taxon>Metazoa</taxon>
        <taxon>Ecdysozoa</taxon>
        <taxon>Arthropoda</taxon>
        <taxon>Hexapoda</taxon>
        <taxon>Insecta</taxon>
        <taxon>Pterygota</taxon>
        <taxon>Neoptera</taxon>
        <taxon>Paraneoptera</taxon>
        <taxon>Hemiptera</taxon>
        <taxon>Auchenorrhyncha</taxon>
        <taxon>Fulgoroidea</taxon>
        <taxon>Delphacidae</taxon>
        <taxon>Criomorphinae</taxon>
        <taxon>Laodelphax</taxon>
    </lineage>
</organism>
<feature type="region of interest" description="Disordered" evidence="5">
    <location>
        <begin position="523"/>
        <end position="543"/>
    </location>
</feature>
<keyword evidence="2" id="KW-0677">Repeat</keyword>
<dbReference type="Pfam" id="PF07645">
    <property type="entry name" value="EGF_CA"/>
    <property type="match status" value="1"/>
</dbReference>
<keyword evidence="6" id="KW-0472">Membrane</keyword>
<keyword evidence="6" id="KW-1133">Transmembrane helix</keyword>
<dbReference type="AlphaFoldDB" id="A0A482X959"/>
<dbReference type="SMART" id="SM00181">
    <property type="entry name" value="EGF"/>
    <property type="match status" value="2"/>
</dbReference>
<keyword evidence="3 4" id="KW-1015">Disulfide bond</keyword>
<feature type="transmembrane region" description="Helical" evidence="6">
    <location>
        <begin position="831"/>
        <end position="856"/>
    </location>
</feature>
<feature type="signal peptide" evidence="7">
    <location>
        <begin position="1"/>
        <end position="23"/>
    </location>
</feature>
<dbReference type="PROSITE" id="PS50026">
    <property type="entry name" value="EGF_3"/>
    <property type="match status" value="2"/>
</dbReference>
<evidence type="ECO:0000256" key="1">
    <source>
        <dbReference type="ARBA" id="ARBA00022536"/>
    </source>
</evidence>
<dbReference type="Gene3D" id="2.10.25.10">
    <property type="entry name" value="Laminin"/>
    <property type="match status" value="1"/>
</dbReference>
<evidence type="ECO:0000256" key="6">
    <source>
        <dbReference type="SAM" id="Phobius"/>
    </source>
</evidence>
<feature type="region of interest" description="Disordered" evidence="5">
    <location>
        <begin position="302"/>
        <end position="324"/>
    </location>
</feature>
<accession>A0A482X959</accession>
<gene>
    <name evidence="9" type="ORF">LSTR_LSTR004152</name>
</gene>
<feature type="compositionally biased region" description="Polar residues" evidence="5">
    <location>
        <begin position="132"/>
        <end position="142"/>
    </location>
</feature>
<sequence>MRVMMRPLLLLHKLLVLAAICLAGGSDDMETLATLDLDSRFPAEVIASSLPVHQLNSPSSAVKSQSDLTQIVDMTAEPTLQDSTDFHQLQDALDENNNLLPSLNSGEGYRALGRARSLAAPKPEPATENSKESSANLTSARTASPDIQDIITGFVKLLNTNAQTSQANRPLRTRINNRGPPRITDLVLPPPTKPPYPFQKPPLLSPLPAQSRPPLPPPHLPPPPAYQPQPLPLPRPSTESPIMITTEENEATFLETLLTNINHPNTNISSSNSFSNKNVGIKYGTVINESLSNIFTNNNNYNNNNSSNNNNNKNFNNVSNKNDFNNFLSQHSNNNSENMHHHLNSHTVLPAPTTASYNTSSIRVHSSIESSQLKIAASKTTSHKIQPTSVLNTTVQSSTSSVFATIEPSIQDVSTELNNKPSRWHSTLLQTEGKYSPRPGIVLDDTEYKPGVAEVSKRTPLLGDIFDVTVSAVQGETSQTAQTGRPYVYPVEVDGVNVITTAEPGQHFVSIDGKRTYINLLGRPTSSTSNMGTASETTAEKHRVKPVGRPYYQRPTSPPVRIDTCIVGDDSTCDASQREYCKTEFGVSSCHCRPGYSRRRHRESCHRVLSLVLSIKPSKLYEHQLVWSSKLLDRESHEFIQIEYEASRAIDSALSMTPYSDELLGSKVNNIYKGSDSSSVYVNLTIQLEDSSFEAKRRSEETLRQDMHYQLVAAINRRNNNVGNSGLWVDNSQAAVSPLYDLDECSSPELHDCHMHAVCRNTFGSFQCACRKGFRDPMAADDTRSGRHCESCPAELCGHRGYCEYDLNTGQPVCKCLGNFYGAQCQIDGEVLGVAVGASLLAVIIIASTLACLCIWSRKWSREDDNMTQYGTHPYTLRGPKMPQYGVCLDERLRWAQMTDTVNHYAPEPVCRGPALPPPPGLYGRGPPAQLSSSEDDDLHLLAGAPFHVPRPKSTSNESAIYWTAEYAHHTGPRMVTAQF</sequence>
<feature type="domain" description="EGF-like" evidence="8">
    <location>
        <begin position="790"/>
        <end position="826"/>
    </location>
</feature>
<feature type="disulfide bond" evidence="4">
    <location>
        <begin position="816"/>
        <end position="825"/>
    </location>
</feature>
<dbReference type="InterPro" id="IPR018097">
    <property type="entry name" value="EGF_Ca-bd_CS"/>
</dbReference>
<dbReference type="CDD" id="cd00054">
    <property type="entry name" value="EGF_CA"/>
    <property type="match status" value="1"/>
</dbReference>
<dbReference type="SUPFAM" id="SSF57184">
    <property type="entry name" value="Growth factor receptor domain"/>
    <property type="match status" value="1"/>
</dbReference>
<name>A0A482X959_LAOST</name>
<dbReference type="FunCoup" id="A0A482X959">
    <property type="interactions" value="6"/>
</dbReference>
<feature type="chain" id="PRO_5019851044" description="EGF-like domain-containing protein" evidence="7">
    <location>
        <begin position="24"/>
        <end position="980"/>
    </location>
</feature>
<dbReference type="InParanoid" id="A0A482X959"/>
<evidence type="ECO:0000313" key="9">
    <source>
        <dbReference type="EMBL" id="RZF42344.1"/>
    </source>
</evidence>
<evidence type="ECO:0000256" key="7">
    <source>
        <dbReference type="SAM" id="SignalP"/>
    </source>
</evidence>
<evidence type="ECO:0000256" key="5">
    <source>
        <dbReference type="SAM" id="MobiDB-lite"/>
    </source>
</evidence>
<feature type="compositionally biased region" description="Pro residues" evidence="5">
    <location>
        <begin position="188"/>
        <end position="235"/>
    </location>
</feature>
<keyword evidence="6" id="KW-0812">Transmembrane</keyword>
<dbReference type="FunFam" id="2.10.25.10:FF:000672">
    <property type="entry name" value="Uncharacterized protein, isoform C"/>
    <property type="match status" value="1"/>
</dbReference>
<proteinExistence type="predicted"/>
<evidence type="ECO:0000313" key="10">
    <source>
        <dbReference type="Proteomes" id="UP000291343"/>
    </source>
</evidence>
<comment type="caution">
    <text evidence="9">The sequence shown here is derived from an EMBL/GenBank/DDBJ whole genome shotgun (WGS) entry which is preliminary data.</text>
</comment>
<dbReference type="InterPro" id="IPR049883">
    <property type="entry name" value="NOTCH1_EGF-like"/>
</dbReference>
<feature type="region of interest" description="Disordered" evidence="5">
    <location>
        <begin position="165"/>
        <end position="240"/>
    </location>
</feature>
<feature type="compositionally biased region" description="Polar residues" evidence="5">
    <location>
        <begin position="524"/>
        <end position="537"/>
    </location>
</feature>
<feature type="disulfide bond" evidence="4">
    <location>
        <begin position="797"/>
        <end position="814"/>
    </location>
</feature>
<feature type="domain" description="EGF-like" evidence="8">
    <location>
        <begin position="741"/>
        <end position="780"/>
    </location>
</feature>
<evidence type="ECO:0000259" key="8">
    <source>
        <dbReference type="PROSITE" id="PS50026"/>
    </source>
</evidence>
<dbReference type="InterPro" id="IPR050751">
    <property type="entry name" value="ECM_structural_protein"/>
</dbReference>
<evidence type="ECO:0000256" key="2">
    <source>
        <dbReference type="ARBA" id="ARBA00022737"/>
    </source>
</evidence>
<dbReference type="Proteomes" id="UP000291343">
    <property type="component" value="Unassembled WGS sequence"/>
</dbReference>
<keyword evidence="7" id="KW-0732">Signal</keyword>
<keyword evidence="10" id="KW-1185">Reference proteome</keyword>
<protein>
    <recommendedName>
        <fullName evidence="8">EGF-like domain-containing protein</fullName>
    </recommendedName>
</protein>
<dbReference type="InterPro" id="IPR001881">
    <property type="entry name" value="EGF-like_Ca-bd_dom"/>
</dbReference>